<name>A0A4C1Y348_EUMVA</name>
<comment type="caution">
    <text evidence="2">The sequence shown here is derived from an EMBL/GenBank/DDBJ whole genome shotgun (WGS) entry which is preliminary data.</text>
</comment>
<accession>A0A4C1Y348</accession>
<reference evidence="2 3" key="1">
    <citation type="journal article" date="2019" name="Commun. Biol.">
        <title>The bagworm genome reveals a unique fibroin gene that provides high tensile strength.</title>
        <authorList>
            <person name="Kono N."/>
            <person name="Nakamura H."/>
            <person name="Ohtoshi R."/>
            <person name="Tomita M."/>
            <person name="Numata K."/>
            <person name="Arakawa K."/>
        </authorList>
    </citation>
    <scope>NUCLEOTIDE SEQUENCE [LARGE SCALE GENOMIC DNA]</scope>
</reference>
<proteinExistence type="predicted"/>
<dbReference type="Proteomes" id="UP000299102">
    <property type="component" value="Unassembled WGS sequence"/>
</dbReference>
<sequence>MYHTTGNRLGRVSSDHDSGAGGGHRFRRTVFRTDWNTDRLVFKSEVVDFTTIDFTVSGSCCGPLSSRRTVPLVERNTLAEYGSDVTASAVAFRTVSESSGVPLRLLSFSSPPLLHYKRPATPCGCKCSWAMVTIYTLMAHLQDCASIIL</sequence>
<feature type="region of interest" description="Disordered" evidence="1">
    <location>
        <begin position="1"/>
        <end position="23"/>
    </location>
</feature>
<keyword evidence="3" id="KW-1185">Reference proteome</keyword>
<protein>
    <submittedName>
        <fullName evidence="2">Uncharacterized protein</fullName>
    </submittedName>
</protein>
<evidence type="ECO:0000256" key="1">
    <source>
        <dbReference type="SAM" id="MobiDB-lite"/>
    </source>
</evidence>
<dbReference type="EMBL" id="BGZK01001025">
    <property type="protein sequence ID" value="GBP68825.1"/>
    <property type="molecule type" value="Genomic_DNA"/>
</dbReference>
<organism evidence="2 3">
    <name type="scientific">Eumeta variegata</name>
    <name type="common">Bagworm moth</name>
    <name type="synonym">Eumeta japonica</name>
    <dbReference type="NCBI Taxonomy" id="151549"/>
    <lineage>
        <taxon>Eukaryota</taxon>
        <taxon>Metazoa</taxon>
        <taxon>Ecdysozoa</taxon>
        <taxon>Arthropoda</taxon>
        <taxon>Hexapoda</taxon>
        <taxon>Insecta</taxon>
        <taxon>Pterygota</taxon>
        <taxon>Neoptera</taxon>
        <taxon>Endopterygota</taxon>
        <taxon>Lepidoptera</taxon>
        <taxon>Glossata</taxon>
        <taxon>Ditrysia</taxon>
        <taxon>Tineoidea</taxon>
        <taxon>Psychidae</taxon>
        <taxon>Oiketicinae</taxon>
        <taxon>Eumeta</taxon>
    </lineage>
</organism>
<evidence type="ECO:0000313" key="3">
    <source>
        <dbReference type="Proteomes" id="UP000299102"/>
    </source>
</evidence>
<dbReference type="AlphaFoldDB" id="A0A4C1Y348"/>
<gene>
    <name evidence="2" type="ORF">EVAR_41563_1</name>
</gene>
<evidence type="ECO:0000313" key="2">
    <source>
        <dbReference type="EMBL" id="GBP68825.1"/>
    </source>
</evidence>